<evidence type="ECO:0008006" key="2">
    <source>
        <dbReference type="Google" id="ProtNLM"/>
    </source>
</evidence>
<name>A0A1X7V731_AMPQE</name>
<dbReference type="OrthoDB" id="10059613at2759"/>
<reference evidence="1" key="1">
    <citation type="submission" date="2017-05" db="UniProtKB">
        <authorList>
            <consortium name="EnsemblMetazoa"/>
        </authorList>
    </citation>
    <scope>IDENTIFICATION</scope>
</reference>
<organism evidence="1">
    <name type="scientific">Amphimedon queenslandica</name>
    <name type="common">Sponge</name>
    <dbReference type="NCBI Taxonomy" id="400682"/>
    <lineage>
        <taxon>Eukaryota</taxon>
        <taxon>Metazoa</taxon>
        <taxon>Porifera</taxon>
        <taxon>Demospongiae</taxon>
        <taxon>Heteroscleromorpha</taxon>
        <taxon>Haplosclerida</taxon>
        <taxon>Niphatidae</taxon>
        <taxon>Amphimedon</taxon>
    </lineage>
</organism>
<proteinExistence type="predicted"/>
<dbReference type="AlphaFoldDB" id="A0A1X7V731"/>
<accession>A0A1X7V731</accession>
<dbReference type="EnsemblMetazoa" id="Aqu2.1.35806_001">
    <property type="protein sequence ID" value="Aqu2.1.35806_001"/>
    <property type="gene ID" value="Aqu2.1.35806"/>
</dbReference>
<dbReference type="InParanoid" id="A0A1X7V731"/>
<protein>
    <recommendedName>
        <fullName evidence="2">HAT C-terminal dimerisation domain-containing protein</fullName>
    </recommendedName>
</protein>
<dbReference type="eggNOG" id="ENOG502SHJZ">
    <property type="taxonomic scope" value="Eukaryota"/>
</dbReference>
<evidence type="ECO:0000313" key="1">
    <source>
        <dbReference type="EnsemblMetazoa" id="Aqu2.1.35806_001"/>
    </source>
</evidence>
<sequence length="223" mass="25586">MILQHTDNLSSTFQHKTISVAEGQKIARMTIETLESYDDFWEFVNKSATSLHIMEPKLPHQHKQPARYEDGLSSGDFPTTPKIYFRQLYYEALDLIINCIDKCLNQPGCNTYRHLETLLLKAFKQEDYEDELLLVSEFYKDDFNLSNLRTQLQIFGVHVVQQASGLSANPRIFDIKSYFLSLSPGQMSLLSEVKRLLQLILVMPATNATSESSFSALRRIKVA</sequence>